<organism evidence="17 18">
    <name type="scientific">Methanooceanicella nereidis</name>
    <dbReference type="NCBI Taxonomy" id="2052831"/>
    <lineage>
        <taxon>Archaea</taxon>
        <taxon>Methanobacteriati</taxon>
        <taxon>Methanobacteriota</taxon>
        <taxon>Stenosarchaea group</taxon>
        <taxon>Methanomicrobia</taxon>
        <taxon>Methanocellales</taxon>
        <taxon>Methanocellaceae</taxon>
        <taxon>Methanooceanicella</taxon>
    </lineage>
</organism>
<dbReference type="PIRSF" id="PIRSF005758">
    <property type="entry name" value="Shikimt_kin_arch"/>
    <property type="match status" value="1"/>
</dbReference>
<dbReference type="GO" id="GO:0004765">
    <property type="term" value="F:shikimate kinase activity"/>
    <property type="evidence" value="ECO:0007669"/>
    <property type="project" value="UniProtKB-UniRule"/>
</dbReference>
<comment type="catalytic activity">
    <reaction evidence="13 14">
        <text>shikimate + ATP = 3-phosphoshikimate + ADP + H(+)</text>
        <dbReference type="Rhea" id="RHEA:13121"/>
        <dbReference type="ChEBI" id="CHEBI:15378"/>
        <dbReference type="ChEBI" id="CHEBI:30616"/>
        <dbReference type="ChEBI" id="CHEBI:36208"/>
        <dbReference type="ChEBI" id="CHEBI:145989"/>
        <dbReference type="ChEBI" id="CHEBI:456216"/>
        <dbReference type="EC" id="2.7.1.71"/>
    </reaction>
</comment>
<evidence type="ECO:0000313" key="18">
    <source>
        <dbReference type="Proteomes" id="UP001320159"/>
    </source>
</evidence>
<evidence type="ECO:0000256" key="4">
    <source>
        <dbReference type="ARBA" id="ARBA00012154"/>
    </source>
</evidence>
<evidence type="ECO:0000256" key="14">
    <source>
        <dbReference type="HAMAP-Rule" id="MF_00370"/>
    </source>
</evidence>
<dbReference type="InterPro" id="IPR014721">
    <property type="entry name" value="Ribsml_uS5_D2-typ_fold_subgr"/>
</dbReference>
<dbReference type="SUPFAM" id="SSF54211">
    <property type="entry name" value="Ribosomal protein S5 domain 2-like"/>
    <property type="match status" value="1"/>
</dbReference>
<evidence type="ECO:0000259" key="15">
    <source>
        <dbReference type="Pfam" id="PF00288"/>
    </source>
</evidence>
<evidence type="ECO:0000256" key="13">
    <source>
        <dbReference type="ARBA" id="ARBA00048567"/>
    </source>
</evidence>
<dbReference type="Pfam" id="PF08544">
    <property type="entry name" value="GHMP_kinases_C"/>
    <property type="match status" value="1"/>
</dbReference>
<dbReference type="Proteomes" id="UP001320159">
    <property type="component" value="Unassembled WGS sequence"/>
</dbReference>
<evidence type="ECO:0000256" key="1">
    <source>
        <dbReference type="ARBA" id="ARBA00004496"/>
    </source>
</evidence>
<evidence type="ECO:0000259" key="16">
    <source>
        <dbReference type="Pfam" id="PF08544"/>
    </source>
</evidence>
<dbReference type="RefSeq" id="WP_230741502.1">
    <property type="nucleotide sequence ID" value="NZ_PGCK01000004.1"/>
</dbReference>
<dbReference type="AlphaFoldDB" id="A0AAP2REN5"/>
<evidence type="ECO:0000256" key="11">
    <source>
        <dbReference type="ARBA" id="ARBA00022840"/>
    </source>
</evidence>
<protein>
    <recommendedName>
        <fullName evidence="5 14">Shikimate kinase</fullName>
        <shortName evidence="14">SK</shortName>
        <ecNumber evidence="4 14">2.7.1.71</ecNumber>
    </recommendedName>
</protein>
<feature type="binding site" evidence="14">
    <location>
        <begin position="81"/>
        <end position="91"/>
    </location>
    <ligand>
        <name>ATP</name>
        <dbReference type="ChEBI" id="CHEBI:30616"/>
    </ligand>
</feature>
<evidence type="ECO:0000256" key="12">
    <source>
        <dbReference type="ARBA" id="ARBA00023141"/>
    </source>
</evidence>
<dbReference type="EC" id="2.7.1.71" evidence="4 14"/>
<accession>A0AAP2REN5</accession>
<proteinExistence type="inferred from homology"/>
<dbReference type="GO" id="GO:0005737">
    <property type="term" value="C:cytoplasm"/>
    <property type="evidence" value="ECO:0007669"/>
    <property type="project" value="UniProtKB-SubCell"/>
</dbReference>
<name>A0AAP2REN5_9EURY</name>
<evidence type="ECO:0000256" key="8">
    <source>
        <dbReference type="ARBA" id="ARBA00022679"/>
    </source>
</evidence>
<comment type="subcellular location">
    <subcellularLocation>
        <location evidence="1 14">Cytoplasm</location>
    </subcellularLocation>
</comment>
<dbReference type="GO" id="GO:0005524">
    <property type="term" value="F:ATP binding"/>
    <property type="evidence" value="ECO:0007669"/>
    <property type="project" value="UniProtKB-UniRule"/>
</dbReference>
<dbReference type="HAMAP" id="MF_00370">
    <property type="entry name" value="Shik_kinase_arch"/>
    <property type="match status" value="1"/>
</dbReference>
<feature type="domain" description="GHMP kinase N-terminal" evidence="15">
    <location>
        <begin position="54"/>
        <end position="142"/>
    </location>
</feature>
<evidence type="ECO:0000256" key="9">
    <source>
        <dbReference type="ARBA" id="ARBA00022741"/>
    </source>
</evidence>
<evidence type="ECO:0000313" key="17">
    <source>
        <dbReference type="EMBL" id="MCD1294670.1"/>
    </source>
</evidence>
<dbReference type="SUPFAM" id="SSF55060">
    <property type="entry name" value="GHMP Kinase, C-terminal domain"/>
    <property type="match status" value="1"/>
</dbReference>
<dbReference type="PANTHER" id="PTHR20861">
    <property type="entry name" value="HOMOSERINE/4-DIPHOSPHOCYTIDYL-2-C-METHYL-D-ERYTHRITOL KINASE"/>
    <property type="match status" value="1"/>
</dbReference>
<evidence type="ECO:0000256" key="2">
    <source>
        <dbReference type="ARBA" id="ARBA00004842"/>
    </source>
</evidence>
<keyword evidence="10 14" id="KW-0418">Kinase</keyword>
<evidence type="ECO:0000256" key="5">
    <source>
        <dbReference type="ARBA" id="ARBA00013853"/>
    </source>
</evidence>
<evidence type="ECO:0000256" key="7">
    <source>
        <dbReference type="ARBA" id="ARBA00022605"/>
    </source>
</evidence>
<keyword evidence="6 14" id="KW-0963">Cytoplasm</keyword>
<keyword evidence="9 14" id="KW-0547">Nucleotide-binding</keyword>
<dbReference type="GO" id="GO:0009073">
    <property type="term" value="P:aromatic amino acid family biosynthetic process"/>
    <property type="evidence" value="ECO:0007669"/>
    <property type="project" value="UniProtKB-KW"/>
</dbReference>
<dbReference type="PANTHER" id="PTHR20861:SF3">
    <property type="entry name" value="SHIKIMATE KINASE"/>
    <property type="match status" value="1"/>
</dbReference>
<keyword evidence="12 14" id="KW-0057">Aromatic amino acid biosynthesis</keyword>
<keyword evidence="7 14" id="KW-0028">Amino-acid biosynthesis</keyword>
<comment type="similarity">
    <text evidence="3 14">Belongs to the GHMP kinase family. Archaeal shikimate kinase subfamily.</text>
</comment>
<keyword evidence="8 14" id="KW-0808">Transferase</keyword>
<evidence type="ECO:0000256" key="3">
    <source>
        <dbReference type="ARBA" id="ARBA00010202"/>
    </source>
</evidence>
<gene>
    <name evidence="14" type="primary">aroK</name>
    <name evidence="17" type="ORF">CUJ83_06610</name>
</gene>
<keyword evidence="18" id="KW-1185">Reference proteome</keyword>
<comment type="pathway">
    <text evidence="2 14">Metabolic intermediate biosynthesis; chorismate biosynthesis; chorismate from D-erythrose 4-phosphate and phosphoenolpyruvate: step 5/7.</text>
</comment>
<reference evidence="17 18" key="1">
    <citation type="submission" date="2017-11" db="EMBL/GenBank/DDBJ databases">
        <title>Isolation and Characterization of Family Methanocellaceae Species from Potential Methane Hydrate Area Offshore Southwestern Taiwan.</title>
        <authorList>
            <person name="Zhang W.-L."/>
            <person name="Chen W.-C."/>
            <person name="Lai M.-C."/>
            <person name="Chen S.-C."/>
        </authorList>
    </citation>
    <scope>NUCLEOTIDE SEQUENCE [LARGE SCALE GENOMIC DNA]</scope>
    <source>
        <strain evidence="17 18">CWC-04</strain>
    </source>
</reference>
<dbReference type="InterPro" id="IPR013750">
    <property type="entry name" value="GHMP_kinase_C_dom"/>
</dbReference>
<dbReference type="EMBL" id="PGCK01000004">
    <property type="protein sequence ID" value="MCD1294670.1"/>
    <property type="molecule type" value="Genomic_DNA"/>
</dbReference>
<comment type="caution">
    <text evidence="17">The sequence shown here is derived from an EMBL/GenBank/DDBJ whole genome shotgun (WGS) entry which is preliminary data.</text>
</comment>
<dbReference type="InterPro" id="IPR006204">
    <property type="entry name" value="GHMP_kinase_N_dom"/>
</dbReference>
<dbReference type="InterPro" id="IPR020568">
    <property type="entry name" value="Ribosomal_Su5_D2-typ_SF"/>
</dbReference>
<keyword evidence="11 14" id="KW-0067">ATP-binding</keyword>
<dbReference type="GO" id="GO:0008652">
    <property type="term" value="P:amino acid biosynthetic process"/>
    <property type="evidence" value="ECO:0007669"/>
    <property type="project" value="UniProtKB-KW"/>
</dbReference>
<dbReference type="GO" id="GO:0009423">
    <property type="term" value="P:chorismate biosynthetic process"/>
    <property type="evidence" value="ECO:0007669"/>
    <property type="project" value="UniProtKB-UniRule"/>
</dbReference>
<sequence>MEGHAIAFGAGTVINAIANWKGSAFGIELKTEATVEIKGDLIEGEIAGGGDTRLIERACEIVLEKFDIDSGAKIVTSSEVPLASGLKSSSAAANATVLATLRAIRRDMDPLEAVKLGVRAALDTGVSITGAFDDACASMFGGVVMTDNREMELLKREEINSDVVIYVPDKKAFSADTDIRRSRLIAPWVGIAFDLALEGYYRKAMTLNGLLYSQALGFDSGPVFDALELGIKGVSLSGTGPSIVALTSGEETDRLRSAWSAYPGSIIVTAVNNKGAFTFE</sequence>
<dbReference type="NCBIfam" id="TIGR01920">
    <property type="entry name" value="Shik_kin_archae"/>
    <property type="match status" value="1"/>
</dbReference>
<dbReference type="Pfam" id="PF00288">
    <property type="entry name" value="GHMP_kinases_N"/>
    <property type="match status" value="1"/>
</dbReference>
<feature type="domain" description="GHMP kinase C-terminal" evidence="16">
    <location>
        <begin position="226"/>
        <end position="261"/>
    </location>
</feature>
<dbReference type="Gene3D" id="3.30.230.10">
    <property type="match status" value="1"/>
</dbReference>
<evidence type="ECO:0000256" key="10">
    <source>
        <dbReference type="ARBA" id="ARBA00022777"/>
    </source>
</evidence>
<evidence type="ECO:0000256" key="6">
    <source>
        <dbReference type="ARBA" id="ARBA00022490"/>
    </source>
</evidence>
<dbReference type="InterPro" id="IPR010189">
    <property type="entry name" value="SK_arc"/>
</dbReference>
<dbReference type="InterPro" id="IPR036554">
    <property type="entry name" value="GHMP_kinase_C_sf"/>
</dbReference>